<reference evidence="6" key="1">
    <citation type="submission" date="2011-08" db="EMBL/GenBank/DDBJ databases">
        <authorList>
            <person name="Rombauts S."/>
        </authorList>
    </citation>
    <scope>NUCLEOTIDE SEQUENCE</scope>
    <source>
        <strain evidence="6">London</strain>
    </source>
</reference>
<dbReference type="PANTHER" id="PTHR21600">
    <property type="entry name" value="MITOCHONDRIAL RNA PSEUDOURIDINE SYNTHASE"/>
    <property type="match status" value="1"/>
</dbReference>
<dbReference type="InterPro" id="IPR006225">
    <property type="entry name" value="PsdUridine_synth_RluC/D"/>
</dbReference>
<dbReference type="InterPro" id="IPR020103">
    <property type="entry name" value="PsdUridine_synth_cat_dom_sf"/>
</dbReference>
<evidence type="ECO:0000259" key="4">
    <source>
        <dbReference type="Pfam" id="PF00849"/>
    </source>
</evidence>
<dbReference type="GO" id="GO:0003723">
    <property type="term" value="F:RNA binding"/>
    <property type="evidence" value="ECO:0007669"/>
    <property type="project" value="UniProtKB-KW"/>
</dbReference>
<keyword evidence="6" id="KW-1185">Reference proteome</keyword>
<dbReference type="NCBIfam" id="TIGR00005">
    <property type="entry name" value="rluA_subfam"/>
    <property type="match status" value="1"/>
</dbReference>
<evidence type="ECO:0000256" key="1">
    <source>
        <dbReference type="PIRSR" id="PIRSR606225-1"/>
    </source>
</evidence>
<feature type="domain" description="Pseudouridine synthase RsuA/RluA-like" evidence="4">
    <location>
        <begin position="151"/>
        <end position="297"/>
    </location>
</feature>
<dbReference type="AlphaFoldDB" id="T1KBB9"/>
<dbReference type="InterPro" id="IPR050188">
    <property type="entry name" value="RluA_PseudoU_synthase"/>
</dbReference>
<dbReference type="Gene3D" id="3.30.2350.10">
    <property type="entry name" value="Pseudouridine synthase"/>
    <property type="match status" value="1"/>
</dbReference>
<accession>T1KBB9</accession>
<dbReference type="PANTHER" id="PTHR21600:SF40">
    <property type="entry name" value="PSEUDOURIDYLATE SYNTHASE RPUSD2"/>
    <property type="match status" value="1"/>
</dbReference>
<dbReference type="OrthoDB" id="424794at2759"/>
<dbReference type="EC" id="5.4.99.-" evidence="3"/>
<dbReference type="EnsemblMetazoa" id="tetur08g03540.1">
    <property type="protein sequence ID" value="tetur08g03540.1"/>
    <property type="gene ID" value="tetur08g03540"/>
</dbReference>
<dbReference type="GO" id="GO:0000455">
    <property type="term" value="P:enzyme-directed rRNA pseudouridine synthesis"/>
    <property type="evidence" value="ECO:0007669"/>
    <property type="project" value="TreeGrafter"/>
</dbReference>
<evidence type="ECO:0000313" key="6">
    <source>
        <dbReference type="Proteomes" id="UP000015104"/>
    </source>
</evidence>
<sequence length="432" mass="50136">MLLKRSIKILKKSGFHYRPFSQALSLFDIAEQVFSSDSEESGFVNQVPGVKKCYYEKGCRVVYPYFYVAQAYCLGSWAGKHVNEVYFKDRRQPSKYLWNQYIENGWIRVNKKIVNPDYIMQLDDILSHVFHFHENPIVDLPYRIKHLDDVFIVLDKPPGIPMHPAGNYKYNSLMSMAKQRWQSVYGFNRIDAATSGIVVLVRNQAKANELSNQMANKQITKEYVAEVSGNFPHDEIVVNAPLSRCFKEFGPVIVNFNSGISSSTLIKKVRYKTNTGTSILSCFPITGRSHQIRVHLQYLGFPIMNDPIYNSPAFGPKCGKNGDYGGLSEYEIYRADCLEAKKKVDELLEDSVDVIDEYDNFLPDYRTDRWVEFTHNNRYNPDLDLSCKECRICQSNTKEFIPIRPKKFLHLHALRYKGPDWDFSVRLPYWAR</sequence>
<protein>
    <recommendedName>
        <fullName evidence="3">Pseudouridine synthase</fullName>
        <ecNumber evidence="3">5.4.99.-</ecNumber>
    </recommendedName>
</protein>
<organism evidence="5 6">
    <name type="scientific">Tetranychus urticae</name>
    <name type="common">Two-spotted spider mite</name>
    <dbReference type="NCBI Taxonomy" id="32264"/>
    <lineage>
        <taxon>Eukaryota</taxon>
        <taxon>Metazoa</taxon>
        <taxon>Ecdysozoa</taxon>
        <taxon>Arthropoda</taxon>
        <taxon>Chelicerata</taxon>
        <taxon>Arachnida</taxon>
        <taxon>Acari</taxon>
        <taxon>Acariformes</taxon>
        <taxon>Trombidiformes</taxon>
        <taxon>Prostigmata</taxon>
        <taxon>Eleutherengona</taxon>
        <taxon>Raphignathae</taxon>
        <taxon>Tetranychoidea</taxon>
        <taxon>Tetranychidae</taxon>
        <taxon>Tetranychus</taxon>
    </lineage>
</organism>
<dbReference type="EMBL" id="CAEY01001946">
    <property type="status" value="NOT_ANNOTATED_CDS"/>
    <property type="molecule type" value="Genomic_DNA"/>
</dbReference>
<dbReference type="Proteomes" id="UP000015104">
    <property type="component" value="Unassembled WGS sequence"/>
</dbReference>
<dbReference type="KEGG" id="tut:107362564"/>
<comment type="catalytic activity">
    <reaction evidence="3">
        <text>a uridine in RNA = a pseudouridine in RNA</text>
        <dbReference type="Rhea" id="RHEA:48348"/>
        <dbReference type="Rhea" id="RHEA-COMP:12068"/>
        <dbReference type="Rhea" id="RHEA-COMP:12069"/>
        <dbReference type="ChEBI" id="CHEBI:65314"/>
        <dbReference type="ChEBI" id="CHEBI:65315"/>
    </reaction>
</comment>
<dbReference type="OMA" id="YGFNRID"/>
<dbReference type="eggNOG" id="KOG1919">
    <property type="taxonomic scope" value="Eukaryota"/>
</dbReference>
<dbReference type="STRING" id="32264.T1KBB9"/>
<evidence type="ECO:0000256" key="2">
    <source>
        <dbReference type="PROSITE-ProRule" id="PRU00182"/>
    </source>
</evidence>
<name>T1KBB9_TETUR</name>
<reference evidence="5" key="2">
    <citation type="submission" date="2015-06" db="UniProtKB">
        <authorList>
            <consortium name="EnsemblMetazoa"/>
        </authorList>
    </citation>
    <scope>IDENTIFICATION</scope>
</reference>
<dbReference type="PROSITE" id="PS50889">
    <property type="entry name" value="S4"/>
    <property type="match status" value="1"/>
</dbReference>
<dbReference type="GO" id="GO:0009982">
    <property type="term" value="F:pseudouridine synthase activity"/>
    <property type="evidence" value="ECO:0007669"/>
    <property type="project" value="InterPro"/>
</dbReference>
<dbReference type="Pfam" id="PF00849">
    <property type="entry name" value="PseudoU_synth_2"/>
    <property type="match status" value="1"/>
</dbReference>
<evidence type="ECO:0000313" key="5">
    <source>
        <dbReference type="EnsemblMetazoa" id="tetur08g03540.1"/>
    </source>
</evidence>
<proteinExistence type="inferred from homology"/>
<dbReference type="HOGENOM" id="CLU_016902_12_4_1"/>
<comment type="function">
    <text evidence="3">Responsible for synthesis of pseudouridine from uracil.</text>
</comment>
<dbReference type="InterPro" id="IPR006145">
    <property type="entry name" value="PsdUridine_synth_RsuA/RluA"/>
</dbReference>
<dbReference type="SUPFAM" id="SSF55120">
    <property type="entry name" value="Pseudouridine synthase"/>
    <property type="match status" value="1"/>
</dbReference>
<keyword evidence="2" id="KW-0694">RNA-binding</keyword>
<feature type="active site" evidence="1">
    <location>
        <position position="191"/>
    </location>
</feature>
<comment type="similarity">
    <text evidence="3">Belongs to the pseudouridine synthase RluA family.</text>
</comment>
<gene>
    <name evidence="5" type="primary">107362564</name>
</gene>
<evidence type="ECO:0000256" key="3">
    <source>
        <dbReference type="RuleBase" id="RU362028"/>
    </source>
</evidence>
<keyword evidence="3" id="KW-0413">Isomerase</keyword>